<evidence type="ECO:0000256" key="13">
    <source>
        <dbReference type="RuleBase" id="RU361193"/>
    </source>
</evidence>
<dbReference type="EMBL" id="MCFE01000053">
    <property type="protein sequence ID" value="ORY02820.1"/>
    <property type="molecule type" value="Genomic_DNA"/>
</dbReference>
<dbReference type="Pfam" id="PF01532">
    <property type="entry name" value="Glyco_hydro_47"/>
    <property type="match status" value="1"/>
</dbReference>
<dbReference type="PRINTS" id="PR00747">
    <property type="entry name" value="GLYHDRLASE47"/>
</dbReference>
<evidence type="ECO:0000313" key="15">
    <source>
        <dbReference type="Proteomes" id="UP000193498"/>
    </source>
</evidence>
<comment type="catalytic activity">
    <reaction evidence="9">
        <text>N(4)-(alpha-D-Man-(1-&gt;2)-alpha-D-Man-(1-&gt;2)-alpha-D-Man-(1-&gt;3)-[alpha-D-Man-(1-&gt;2)-alpha-D-Man-(1-&gt;3)-[alpha-D-Man-(1-&gt;2)-alpha-D-Man-(1-&gt;6)]-alpha-D-Man-(1-&gt;6)]-beta-D-Man-(1-&gt;4)-beta-D-GlcNAc-(1-&gt;4)-beta-D-GlcNAc)-L-asparaginyl-[protein] (N-glucan mannose isomer 9A1,2,3B1,2,3) + 4 H2O = N(4)-(alpha-D-Man-(1-&gt;3)-[alpha-D-Man-(1-&gt;3)-[alpha-D-Man-(1-&gt;6)]-alpha-D-Man-(1-&gt;6)]-beta-D-Man-(1-&gt;4)-beta-D-GlcNAc-(1-&gt;4)-beta-D-GlcNAc)-L-asparaginyl-[protein] (N-glucan mannose isomer 5A1,2) + 4 beta-D-mannose</text>
        <dbReference type="Rhea" id="RHEA:56008"/>
        <dbReference type="Rhea" id="RHEA-COMP:14356"/>
        <dbReference type="Rhea" id="RHEA-COMP:14367"/>
        <dbReference type="ChEBI" id="CHEBI:15377"/>
        <dbReference type="ChEBI" id="CHEBI:28563"/>
        <dbReference type="ChEBI" id="CHEBI:59087"/>
        <dbReference type="ChEBI" id="CHEBI:139493"/>
        <dbReference type="EC" id="3.2.1.113"/>
    </reaction>
</comment>
<evidence type="ECO:0000256" key="8">
    <source>
        <dbReference type="ARBA" id="ARBA00047669"/>
    </source>
</evidence>
<dbReference type="GO" id="GO:0005783">
    <property type="term" value="C:endoplasmic reticulum"/>
    <property type="evidence" value="ECO:0007669"/>
    <property type="project" value="TreeGrafter"/>
</dbReference>
<evidence type="ECO:0000256" key="4">
    <source>
        <dbReference type="ARBA" id="ARBA00022723"/>
    </source>
</evidence>
<evidence type="ECO:0000256" key="5">
    <source>
        <dbReference type="ARBA" id="ARBA00022801"/>
    </source>
</evidence>
<dbReference type="SUPFAM" id="SSF48225">
    <property type="entry name" value="Seven-hairpin glycosidases"/>
    <property type="match status" value="1"/>
</dbReference>
<dbReference type="AlphaFoldDB" id="A0A1Y1YXS3"/>
<evidence type="ECO:0000256" key="12">
    <source>
        <dbReference type="PIRSR" id="PIRSR601382-3"/>
    </source>
</evidence>
<dbReference type="GO" id="GO:0036503">
    <property type="term" value="P:ERAD pathway"/>
    <property type="evidence" value="ECO:0007669"/>
    <property type="project" value="UniProtKB-ARBA"/>
</dbReference>
<dbReference type="InterPro" id="IPR036026">
    <property type="entry name" value="Seven-hairpin_glycosidases"/>
</dbReference>
<feature type="disulfide bond" evidence="12">
    <location>
        <begin position="333"/>
        <end position="362"/>
    </location>
</feature>
<feature type="active site" description="Proton donor" evidence="10">
    <location>
        <position position="132"/>
    </location>
</feature>
<evidence type="ECO:0000256" key="11">
    <source>
        <dbReference type="PIRSR" id="PIRSR601382-2"/>
    </source>
</evidence>
<dbReference type="InterPro" id="IPR001382">
    <property type="entry name" value="Glyco_hydro_47"/>
</dbReference>
<evidence type="ECO:0000256" key="6">
    <source>
        <dbReference type="ARBA" id="ARBA00022837"/>
    </source>
</evidence>
<evidence type="ECO:0000256" key="9">
    <source>
        <dbReference type="ARBA" id="ARBA00048605"/>
    </source>
</evidence>
<protein>
    <recommendedName>
        <fullName evidence="13">alpha-1,2-Mannosidase</fullName>
        <ecNumber evidence="13">3.2.1.-</ecNumber>
    </recommendedName>
</protein>
<dbReference type="GO" id="GO:0016020">
    <property type="term" value="C:membrane"/>
    <property type="evidence" value="ECO:0007669"/>
    <property type="project" value="InterPro"/>
</dbReference>
<sequence length="509" mass="57839">MANVNQSLLVSQKIASDCPGIFASKSPEVPRYTTSGGTCTAYEDQEHYALSEKRRNQVKEGFLHAWNSYVENALGWDEIAPITGRPNNSWGATLFDSLDTLLIMDLKVEFNEAKEYVRGVNFNESNNVNFFETTIRYLGGLMSAYELSNEPILLTKAQELGTQLLKAFQSRSGYPYNFVDFLSISLSSGRANNAGWTGGNSILAEIGSFQLEFRRLSDLTKDSKYHEKGQKVIDMLDRIKTPYPGLFPIYLNPDTGKAERSSISFGALGDSFYEYLLKQYLMTGSKIDQYRRMYEASIDSMKKYMIAESHGQTYLSALDSDLKIVQSLEHLTCFAPGLLALGSKTLGRPDDMELAKKLVQTCYNTYATTKTGLGPENVAWYTESDSLDNLSPENARDVLDHGFYPRTPYYILRPETVESIFYLYRLTGDRKYQEWGWNIFSALEKFSRAKFGYSGLDNVQDPNSLDNKMESFFMAETMKYLYLLFSSPDLINLEEYVFTTEAHPLKIRQ</sequence>
<keyword evidence="15" id="KW-1185">Reference proteome</keyword>
<dbReference type="STRING" id="1314790.A0A1Y1YXS3"/>
<evidence type="ECO:0000256" key="1">
    <source>
        <dbReference type="ARBA" id="ARBA00001913"/>
    </source>
</evidence>
<dbReference type="PANTHER" id="PTHR11742:SF55">
    <property type="entry name" value="ENDOPLASMIC RETICULUM MANNOSYL-OLIGOSACCHARIDE 1,2-ALPHA-MANNOSIDASE"/>
    <property type="match status" value="1"/>
</dbReference>
<evidence type="ECO:0000256" key="10">
    <source>
        <dbReference type="PIRSR" id="PIRSR601382-1"/>
    </source>
</evidence>
<dbReference type="EC" id="3.2.1.-" evidence="13"/>
<comment type="pathway">
    <text evidence="2">Protein modification; protein glycosylation.</text>
</comment>
<feature type="active site" evidence="10">
    <location>
        <position position="415"/>
    </location>
</feature>
<dbReference type="PANTHER" id="PTHR11742">
    <property type="entry name" value="MANNOSYL-OLIGOSACCHARIDE ALPHA-1,2-MANNOSIDASE-RELATED"/>
    <property type="match status" value="1"/>
</dbReference>
<proteinExistence type="inferred from homology"/>
<gene>
    <name evidence="14" type="ORF">K493DRAFT_207776</name>
</gene>
<evidence type="ECO:0000256" key="7">
    <source>
        <dbReference type="ARBA" id="ARBA00023157"/>
    </source>
</evidence>
<accession>A0A1Y1YXS3</accession>
<evidence type="ECO:0000313" key="14">
    <source>
        <dbReference type="EMBL" id="ORY02820.1"/>
    </source>
</evidence>
<dbReference type="OrthoDB" id="8118055at2759"/>
<comment type="similarity">
    <text evidence="3 13">Belongs to the glycosyl hydrolase 47 family.</text>
</comment>
<keyword evidence="6 11" id="KW-0106">Calcium</keyword>
<keyword evidence="4 11" id="KW-0479">Metal-binding</keyword>
<keyword evidence="13" id="KW-0326">Glycosidase</keyword>
<feature type="binding site" evidence="11">
    <location>
        <position position="500"/>
    </location>
    <ligand>
        <name>Ca(2+)</name>
        <dbReference type="ChEBI" id="CHEBI:29108"/>
    </ligand>
</feature>
<comment type="caution">
    <text evidence="14">The sequence shown here is derived from an EMBL/GenBank/DDBJ whole genome shotgun (WGS) entry which is preliminary data.</text>
</comment>
<evidence type="ECO:0000256" key="3">
    <source>
        <dbReference type="ARBA" id="ARBA00007658"/>
    </source>
</evidence>
<dbReference type="InParanoid" id="A0A1Y1YXS3"/>
<dbReference type="GO" id="GO:0004571">
    <property type="term" value="F:mannosyl-oligosaccharide 1,2-alpha-mannosidase activity"/>
    <property type="evidence" value="ECO:0007669"/>
    <property type="project" value="UniProtKB-EC"/>
</dbReference>
<dbReference type="Proteomes" id="UP000193498">
    <property type="component" value="Unassembled WGS sequence"/>
</dbReference>
<feature type="active site" description="Proton donor" evidence="10">
    <location>
        <position position="376"/>
    </location>
</feature>
<dbReference type="GO" id="GO:0005509">
    <property type="term" value="F:calcium ion binding"/>
    <property type="evidence" value="ECO:0007669"/>
    <property type="project" value="InterPro"/>
</dbReference>
<reference evidence="14 15" key="1">
    <citation type="submission" date="2016-07" db="EMBL/GenBank/DDBJ databases">
        <title>Pervasive Adenine N6-methylation of Active Genes in Fungi.</title>
        <authorList>
            <consortium name="DOE Joint Genome Institute"/>
            <person name="Mondo S.J."/>
            <person name="Dannebaum R.O."/>
            <person name="Kuo R.C."/>
            <person name="Labutti K."/>
            <person name="Haridas S."/>
            <person name="Kuo A."/>
            <person name="Salamov A."/>
            <person name="Ahrendt S.R."/>
            <person name="Lipzen A."/>
            <person name="Sullivan W."/>
            <person name="Andreopoulos W.B."/>
            <person name="Clum A."/>
            <person name="Lindquist E."/>
            <person name="Daum C."/>
            <person name="Ramamoorthy G.K."/>
            <person name="Gryganskyi A."/>
            <person name="Culley D."/>
            <person name="Magnuson J.K."/>
            <person name="James T.Y."/>
            <person name="O'Malley M.A."/>
            <person name="Stajich J.E."/>
            <person name="Spatafora J.W."/>
            <person name="Visel A."/>
            <person name="Grigoriev I.V."/>
        </authorList>
    </citation>
    <scope>NUCLEOTIDE SEQUENCE [LARGE SCALE GENOMIC DNA]</scope>
    <source>
        <strain evidence="14 15">CBS 931.73</strain>
    </source>
</reference>
<comment type="catalytic activity">
    <reaction evidence="8">
        <text>N(4)-(alpha-D-Man-(1-&gt;2)-alpha-D-Man-(1-&gt;2)-alpha-D-Man-(1-&gt;3)-[alpha-D-Man-(1-&gt;3)-[alpha-D-Man-(1-&gt;2)-alpha-D-Man-(1-&gt;6)]-alpha-D-Man-(1-&gt;6)]-beta-D-Man-(1-&gt;4)-beta-D-GlcNAc-(1-&gt;4)-beta-D-GlcNAc)-L-asparaginyl-[protein] (N-glucan mannose isomer 8A1,2,3B1,3) + 3 H2O = N(4)-(alpha-D-Man-(1-&gt;3)-[alpha-D-Man-(1-&gt;3)-[alpha-D-Man-(1-&gt;6)]-alpha-D-Man-(1-&gt;6)]-beta-D-Man-(1-&gt;4)-beta-D-GlcNAc-(1-&gt;4)-beta-D-GlcNAc)-L-asparaginyl-[protein] (N-glucan mannose isomer 5A1,2) + 3 beta-D-mannose</text>
        <dbReference type="Rhea" id="RHEA:56028"/>
        <dbReference type="Rhea" id="RHEA-COMP:14358"/>
        <dbReference type="Rhea" id="RHEA-COMP:14367"/>
        <dbReference type="ChEBI" id="CHEBI:15377"/>
        <dbReference type="ChEBI" id="CHEBI:28563"/>
        <dbReference type="ChEBI" id="CHEBI:59087"/>
        <dbReference type="ChEBI" id="CHEBI:60628"/>
        <dbReference type="EC" id="3.2.1.113"/>
    </reaction>
</comment>
<comment type="cofactor">
    <cofactor evidence="1 11">
        <name>Ca(2+)</name>
        <dbReference type="ChEBI" id="CHEBI:29108"/>
    </cofactor>
</comment>
<keyword evidence="7 12" id="KW-1015">Disulfide bond</keyword>
<dbReference type="Gene3D" id="1.50.10.10">
    <property type="match status" value="1"/>
</dbReference>
<dbReference type="InterPro" id="IPR012341">
    <property type="entry name" value="6hp_glycosidase-like_sf"/>
</dbReference>
<organism evidence="14 15">
    <name type="scientific">Basidiobolus meristosporus CBS 931.73</name>
    <dbReference type="NCBI Taxonomy" id="1314790"/>
    <lineage>
        <taxon>Eukaryota</taxon>
        <taxon>Fungi</taxon>
        <taxon>Fungi incertae sedis</taxon>
        <taxon>Zoopagomycota</taxon>
        <taxon>Entomophthoromycotina</taxon>
        <taxon>Basidiobolomycetes</taxon>
        <taxon>Basidiobolales</taxon>
        <taxon>Basidiobolaceae</taxon>
        <taxon>Basidiobolus</taxon>
    </lineage>
</organism>
<dbReference type="GO" id="GO:0005975">
    <property type="term" value="P:carbohydrate metabolic process"/>
    <property type="evidence" value="ECO:0007669"/>
    <property type="project" value="InterPro"/>
</dbReference>
<feature type="active site" evidence="10">
    <location>
        <position position="270"/>
    </location>
</feature>
<dbReference type="InterPro" id="IPR050749">
    <property type="entry name" value="Glycosyl_Hydrolase_47"/>
</dbReference>
<keyword evidence="5 13" id="KW-0378">Hydrolase</keyword>
<evidence type="ECO:0000256" key="2">
    <source>
        <dbReference type="ARBA" id="ARBA00004922"/>
    </source>
</evidence>
<name>A0A1Y1YXS3_9FUNG</name>